<keyword evidence="3" id="KW-0813">Transport</keyword>
<gene>
    <name evidence="9" type="ORF">GJV77_04475</name>
</gene>
<proteinExistence type="inferred from homology"/>
<comment type="caution">
    <text evidence="9">The sequence shown here is derived from an EMBL/GenBank/DDBJ whole genome shotgun (WGS) entry which is preliminary data.</text>
</comment>
<protein>
    <submittedName>
        <fullName evidence="9">Iron chelate uptake ABC transporter family permease subunit</fullName>
    </submittedName>
</protein>
<keyword evidence="5 8" id="KW-0812">Transmembrane</keyword>
<evidence type="ECO:0000256" key="7">
    <source>
        <dbReference type="ARBA" id="ARBA00023136"/>
    </source>
</evidence>
<evidence type="ECO:0000256" key="6">
    <source>
        <dbReference type="ARBA" id="ARBA00022989"/>
    </source>
</evidence>
<reference evidence="9 10" key="1">
    <citation type="journal article" date="2006" name="Int. J. Syst. Evol. Microbiol.">
        <title>Myroides pelagicus sp. nov., isolated from seawater in Thailand.</title>
        <authorList>
            <person name="Yoon J."/>
            <person name="Maneerat S."/>
            <person name="Kawai F."/>
            <person name="Yokota A."/>
        </authorList>
    </citation>
    <scope>NUCLEOTIDE SEQUENCE [LARGE SCALE GENOMIC DNA]</scope>
    <source>
        <strain evidence="9 10">SM1T</strain>
    </source>
</reference>
<dbReference type="GO" id="GO:0033214">
    <property type="term" value="P:siderophore-iron import into cell"/>
    <property type="evidence" value="ECO:0007669"/>
    <property type="project" value="TreeGrafter"/>
</dbReference>
<evidence type="ECO:0000256" key="1">
    <source>
        <dbReference type="ARBA" id="ARBA00004651"/>
    </source>
</evidence>
<dbReference type="InterPro" id="IPR000522">
    <property type="entry name" value="ABC_transptr_permease_BtuC"/>
</dbReference>
<evidence type="ECO:0000256" key="3">
    <source>
        <dbReference type="ARBA" id="ARBA00022448"/>
    </source>
</evidence>
<accession>A0A7K1GK29</accession>
<feature type="transmembrane region" description="Helical" evidence="8">
    <location>
        <begin position="45"/>
        <end position="66"/>
    </location>
</feature>
<organism evidence="9 10">
    <name type="scientific">Myroides pelagicus</name>
    <dbReference type="NCBI Taxonomy" id="270914"/>
    <lineage>
        <taxon>Bacteria</taxon>
        <taxon>Pseudomonadati</taxon>
        <taxon>Bacteroidota</taxon>
        <taxon>Flavobacteriia</taxon>
        <taxon>Flavobacteriales</taxon>
        <taxon>Flavobacteriaceae</taxon>
        <taxon>Myroides</taxon>
    </lineage>
</organism>
<evidence type="ECO:0000256" key="5">
    <source>
        <dbReference type="ARBA" id="ARBA00022692"/>
    </source>
</evidence>
<keyword evidence="4" id="KW-1003">Cell membrane</keyword>
<dbReference type="InterPro" id="IPR037294">
    <property type="entry name" value="ABC_BtuC-like"/>
</dbReference>
<dbReference type="AlphaFoldDB" id="A0A7K1GK29"/>
<comment type="similarity">
    <text evidence="2">Belongs to the binding-protein-dependent transport system permease family. FecCD subfamily.</text>
</comment>
<evidence type="ECO:0000313" key="9">
    <source>
        <dbReference type="EMBL" id="MTH29176.1"/>
    </source>
</evidence>
<dbReference type="OrthoDB" id="9811975at2"/>
<feature type="transmembrane region" description="Helical" evidence="8">
    <location>
        <begin position="264"/>
        <end position="285"/>
    </location>
</feature>
<evidence type="ECO:0000256" key="4">
    <source>
        <dbReference type="ARBA" id="ARBA00022475"/>
    </source>
</evidence>
<dbReference type="Gene3D" id="1.10.3470.10">
    <property type="entry name" value="ABC transporter involved in vitamin B12 uptake, BtuC"/>
    <property type="match status" value="1"/>
</dbReference>
<keyword evidence="7 8" id="KW-0472">Membrane</keyword>
<feature type="transmembrane region" description="Helical" evidence="8">
    <location>
        <begin position="221"/>
        <end position="252"/>
    </location>
</feature>
<dbReference type="EMBL" id="WMJY01000007">
    <property type="protein sequence ID" value="MTH29176.1"/>
    <property type="molecule type" value="Genomic_DNA"/>
</dbReference>
<name>A0A7K1GK29_9FLAO</name>
<dbReference type="Pfam" id="PF01032">
    <property type="entry name" value="FecCD"/>
    <property type="match status" value="1"/>
</dbReference>
<evidence type="ECO:0000313" key="10">
    <source>
        <dbReference type="Proteomes" id="UP000488936"/>
    </source>
</evidence>
<evidence type="ECO:0000256" key="8">
    <source>
        <dbReference type="SAM" id="Phobius"/>
    </source>
</evidence>
<dbReference type="PANTHER" id="PTHR30472">
    <property type="entry name" value="FERRIC ENTEROBACTIN TRANSPORT SYSTEM PERMEASE PROTEIN"/>
    <property type="match status" value="1"/>
</dbReference>
<keyword evidence="10" id="KW-1185">Reference proteome</keyword>
<dbReference type="PANTHER" id="PTHR30472:SF27">
    <property type="entry name" value="PETROBACTIN IMPORT SYSTEM PERMEASE PROTEIN YCLN"/>
    <property type="match status" value="1"/>
</dbReference>
<dbReference type="GO" id="GO:0022857">
    <property type="term" value="F:transmembrane transporter activity"/>
    <property type="evidence" value="ECO:0007669"/>
    <property type="project" value="InterPro"/>
</dbReference>
<keyword evidence="6 8" id="KW-1133">Transmembrane helix</keyword>
<dbReference type="Proteomes" id="UP000488936">
    <property type="component" value="Unassembled WGS sequence"/>
</dbReference>
<sequence>MIRILLVLMLLILSFLSLFVGVKDISIFDIHQLDKDELLVIFVSRIPRMVAVLIAGVGMSISGLIVQQISLNKFVSPTTMGTLDACKMGILFSMILFPGSGMITKMVLSFVIALAASMLFLNISSKIKMRSLIFIPLVGIVFGNILSAISTFFAYKYNLVQNMEGWLIGDFSAIIKGNYEVLYLGIPIVFMSYLYANKFTIVGLGHETATSLGLNAKRVTYLGLGFVAITSTVVVLTAGVIPFLGLIVPNIVSLIFGDNLKKTIGLTALIGAIFLLICDLISRTLIAPYEIPIGLTVSIIGGIIFLVLILKRAKHV</sequence>
<feature type="transmembrane region" description="Helical" evidence="8">
    <location>
        <begin position="133"/>
        <end position="155"/>
    </location>
</feature>
<dbReference type="SUPFAM" id="SSF81345">
    <property type="entry name" value="ABC transporter involved in vitamin B12 uptake, BtuC"/>
    <property type="match status" value="1"/>
</dbReference>
<comment type="subcellular location">
    <subcellularLocation>
        <location evidence="1">Cell membrane</location>
        <topology evidence="1">Multi-pass membrane protein</topology>
    </subcellularLocation>
</comment>
<dbReference type="GO" id="GO:0005886">
    <property type="term" value="C:plasma membrane"/>
    <property type="evidence" value="ECO:0007669"/>
    <property type="project" value="UniProtKB-SubCell"/>
</dbReference>
<evidence type="ECO:0000256" key="2">
    <source>
        <dbReference type="ARBA" id="ARBA00007935"/>
    </source>
</evidence>
<dbReference type="RefSeq" id="WP_155035157.1">
    <property type="nucleotide sequence ID" value="NZ_JAYMMG010000014.1"/>
</dbReference>
<feature type="transmembrane region" description="Helical" evidence="8">
    <location>
        <begin position="291"/>
        <end position="310"/>
    </location>
</feature>
<dbReference type="CDD" id="cd06550">
    <property type="entry name" value="TM_ABC_iron-siderophores_like"/>
    <property type="match status" value="1"/>
</dbReference>